<dbReference type="EMBL" id="CP124755">
    <property type="protein sequence ID" value="WGZ92154.1"/>
    <property type="molecule type" value="Genomic_DNA"/>
</dbReference>
<feature type="coiled-coil region" evidence="1">
    <location>
        <begin position="230"/>
        <end position="257"/>
    </location>
</feature>
<name>A0AA95HBJ8_9GAMM</name>
<dbReference type="Proteomes" id="UP001300672">
    <property type="component" value="Chromosome"/>
</dbReference>
<feature type="coiled-coil region" evidence="1">
    <location>
        <begin position="292"/>
        <end position="319"/>
    </location>
</feature>
<dbReference type="KEGG" id="tdu:QJT80_06640"/>
<proteinExistence type="predicted"/>
<organism evidence="3">
    <name type="scientific">Candidatus Thiocaldithrix dubininis</name>
    <dbReference type="NCBI Taxonomy" id="3080823"/>
    <lineage>
        <taxon>Bacteria</taxon>
        <taxon>Pseudomonadati</taxon>
        <taxon>Pseudomonadota</taxon>
        <taxon>Gammaproteobacteria</taxon>
        <taxon>Thiotrichales</taxon>
        <taxon>Thiotrichaceae</taxon>
        <taxon>Candidatus Thiocaldithrix</taxon>
    </lineage>
</organism>
<evidence type="ECO:0000256" key="2">
    <source>
        <dbReference type="SAM" id="MobiDB-lite"/>
    </source>
</evidence>
<sequence length="325" mass="36874">MSVLIETYTKEEIQKQFAPLWQQYKKDKTLILTKSAEAEKQQEQALVESALQTTVPGIVTGMAELQLRFSTVLGDLSGQLRQETQRLQDLKQAIKVESHTLSELQELKVAAEAFEILKHEHAQALTELQNSHQQAQNSLEQEQTQTQMQWGKQAQTALEEQEAFNQASAKAKTQREEEYQYSQTRKLQLAADAFANSQAALEYKLKEQALAKEKDWENRRQLQAKQAPQLEKAREKVNGLEEKIKQESQKAREKAIENVLKDAKLDAALWEKEQAANIEVYELKITTLESSIQENNTQIGELMAQLNAALERVQSLAANAVSGNK</sequence>
<evidence type="ECO:0000313" key="3">
    <source>
        <dbReference type="EMBL" id="WGZ92154.1"/>
    </source>
</evidence>
<reference evidence="3" key="2">
    <citation type="submission" date="2023-04" db="EMBL/GenBank/DDBJ databases">
        <authorList>
            <person name="Beletskiy A.V."/>
            <person name="Mardanov A.V."/>
            <person name="Ravin N.V."/>
        </authorList>
    </citation>
    <scope>NUCLEOTIDE SEQUENCE</scope>
    <source>
        <strain evidence="3">GKL-01</strain>
    </source>
</reference>
<feature type="compositionally biased region" description="Polar residues" evidence="2">
    <location>
        <begin position="128"/>
        <end position="168"/>
    </location>
</feature>
<gene>
    <name evidence="3" type="ORF">QJT80_06640</name>
</gene>
<keyword evidence="1" id="KW-0175">Coiled coil</keyword>
<evidence type="ECO:0000256" key="1">
    <source>
        <dbReference type="SAM" id="Coils"/>
    </source>
</evidence>
<protein>
    <submittedName>
        <fullName evidence="3">Uncharacterized protein</fullName>
    </submittedName>
</protein>
<dbReference type="AlphaFoldDB" id="A0AA95HBJ8"/>
<accession>A0AA95HBJ8</accession>
<feature type="region of interest" description="Disordered" evidence="2">
    <location>
        <begin position="128"/>
        <end position="177"/>
    </location>
</feature>
<reference evidence="3" key="1">
    <citation type="journal article" date="2023" name="Int. J. Mol. Sci.">
        <title>Metagenomics Revealed a New Genus 'Candidatus Thiocaldithrix dubininis' gen. nov., sp. nov. and a New Species 'Candidatus Thiothrix putei' sp. nov. in the Family Thiotrichaceae, Some Members of Which Have Traits of Both Na+- and H+-Motive Energetics.</title>
        <authorList>
            <person name="Ravin N.V."/>
            <person name="Muntyan M.S."/>
            <person name="Smolyakov D.D."/>
            <person name="Rudenko T.S."/>
            <person name="Beletsky A.V."/>
            <person name="Mardanov A.V."/>
            <person name="Grabovich M.Y."/>
        </authorList>
    </citation>
    <scope>NUCLEOTIDE SEQUENCE</scope>
    <source>
        <strain evidence="3">GKL-01</strain>
    </source>
</reference>